<dbReference type="InterPro" id="IPR040666">
    <property type="entry name" value="Atg29_N"/>
</dbReference>
<evidence type="ECO:0000256" key="8">
    <source>
        <dbReference type="SAM" id="MobiDB-lite"/>
    </source>
</evidence>
<dbReference type="GO" id="GO:0000407">
    <property type="term" value="C:phagophore assembly site"/>
    <property type="evidence" value="ECO:0007669"/>
    <property type="project" value="UniProtKB-SubCell"/>
</dbReference>
<evidence type="ECO:0000256" key="6">
    <source>
        <dbReference type="ARBA" id="ARBA00023006"/>
    </source>
</evidence>
<dbReference type="InterPro" id="IPR039113">
    <property type="entry name" value="ATG29"/>
</dbReference>
<evidence type="ECO:0000259" key="9">
    <source>
        <dbReference type="Pfam" id="PF18388"/>
    </source>
</evidence>
<reference evidence="10" key="1">
    <citation type="submission" date="2021-03" db="EMBL/GenBank/DDBJ databases">
        <title>Comparative genomics and phylogenomic investigation of the class Geoglossomycetes provide insights into ecological specialization and systematics.</title>
        <authorList>
            <person name="Melie T."/>
            <person name="Pirro S."/>
            <person name="Miller A.N."/>
            <person name="Quandt A."/>
        </authorList>
    </citation>
    <scope>NUCLEOTIDE SEQUENCE</scope>
    <source>
        <strain evidence="10">GBOQ0MN5Z8</strain>
    </source>
</reference>
<comment type="caution">
    <text evidence="10">The sequence shown here is derived from an EMBL/GenBank/DDBJ whole genome shotgun (WGS) entry which is preliminary data.</text>
</comment>
<dbReference type="GO" id="GO:0000045">
    <property type="term" value="P:autophagosome assembly"/>
    <property type="evidence" value="ECO:0007669"/>
    <property type="project" value="InterPro"/>
</dbReference>
<feature type="compositionally biased region" description="Low complexity" evidence="8">
    <location>
        <begin position="136"/>
        <end position="160"/>
    </location>
</feature>
<evidence type="ECO:0000256" key="3">
    <source>
        <dbReference type="ARBA" id="ARBA00013784"/>
    </source>
</evidence>
<evidence type="ECO:0000256" key="7">
    <source>
        <dbReference type="ARBA" id="ARBA00060351"/>
    </source>
</evidence>
<evidence type="ECO:0000256" key="1">
    <source>
        <dbReference type="ARBA" id="ARBA00004329"/>
    </source>
</evidence>
<feature type="domain" description="Atg29 N-terminal" evidence="9">
    <location>
        <begin position="54"/>
        <end position="107"/>
    </location>
</feature>
<feature type="region of interest" description="Disordered" evidence="8">
    <location>
        <begin position="1"/>
        <end position="40"/>
    </location>
</feature>
<dbReference type="PANTHER" id="PTHR40012:SF1">
    <property type="entry name" value="AUTOPHAGY-RELATED PROTEIN 29"/>
    <property type="match status" value="1"/>
</dbReference>
<dbReference type="EMBL" id="JAGHQL010000027">
    <property type="protein sequence ID" value="KAH0543797.1"/>
    <property type="molecule type" value="Genomic_DNA"/>
</dbReference>
<accession>A0A9P8KZQ5</accession>
<comment type="function">
    <text evidence="7">Plays a role in autophagy. Functions at the preautophagosomal structure (PAS) in order to form normal autophagosomes under starvation conditions. Also plays a role in mitophagy and regulation of filamentous growth.</text>
</comment>
<keyword evidence="5" id="KW-0653">Protein transport</keyword>
<dbReference type="Pfam" id="PF18388">
    <property type="entry name" value="ATG29_N"/>
    <property type="match status" value="1"/>
</dbReference>
<name>A0A9P8KZQ5_9PEZI</name>
<evidence type="ECO:0000313" key="10">
    <source>
        <dbReference type="EMBL" id="KAH0543797.1"/>
    </source>
</evidence>
<protein>
    <recommendedName>
        <fullName evidence="3">Autophagy-related protein 29</fullName>
    </recommendedName>
</protein>
<evidence type="ECO:0000256" key="2">
    <source>
        <dbReference type="ARBA" id="ARBA00010082"/>
    </source>
</evidence>
<dbReference type="GO" id="GO:0015031">
    <property type="term" value="P:protein transport"/>
    <property type="evidence" value="ECO:0007669"/>
    <property type="project" value="UniProtKB-KW"/>
</dbReference>
<dbReference type="PANTHER" id="PTHR40012">
    <property type="entry name" value="AUTOPHAGY-RELATED PROTEIN 29"/>
    <property type="match status" value="1"/>
</dbReference>
<keyword evidence="4" id="KW-0813">Transport</keyword>
<sequence length="214" mass="22792">MPPSQPRLAPVSKLPAGQPSSSNAAPKPANIAPVKRHPPPSTVSVAAPALDTHFTVFVRLPFARNGFIDPAPVDWDASKDRALWKILSRASRSSDLDWKGLADNFQVSLPFLLQQAAWLYERELSQVRAQMRRVGGLSSSNAPSPTSGSSPGAAFAGGYAMRRTGSGGTGTVPRVPSTLSIRPKESPIPSTVPSTPIKASGEKFRASRWPARFS</sequence>
<dbReference type="Proteomes" id="UP000698800">
    <property type="component" value="Unassembled WGS sequence"/>
</dbReference>
<comment type="subcellular location">
    <subcellularLocation>
        <location evidence="1">Preautophagosomal structure</location>
    </subcellularLocation>
</comment>
<feature type="compositionally biased region" description="Low complexity" evidence="8">
    <location>
        <begin position="187"/>
        <end position="197"/>
    </location>
</feature>
<gene>
    <name evidence="10" type="ORF">FGG08_001980</name>
</gene>
<evidence type="ECO:0000256" key="4">
    <source>
        <dbReference type="ARBA" id="ARBA00022448"/>
    </source>
</evidence>
<dbReference type="Gene3D" id="1.10.10.2570">
    <property type="match status" value="1"/>
</dbReference>
<keyword evidence="11" id="KW-1185">Reference proteome</keyword>
<dbReference type="InterPro" id="IPR039362">
    <property type="entry name" value="ATG29_sf"/>
</dbReference>
<proteinExistence type="inferred from homology"/>
<organism evidence="10 11">
    <name type="scientific">Glutinoglossum americanum</name>
    <dbReference type="NCBI Taxonomy" id="1670608"/>
    <lineage>
        <taxon>Eukaryota</taxon>
        <taxon>Fungi</taxon>
        <taxon>Dikarya</taxon>
        <taxon>Ascomycota</taxon>
        <taxon>Pezizomycotina</taxon>
        <taxon>Geoglossomycetes</taxon>
        <taxon>Geoglossales</taxon>
        <taxon>Geoglossaceae</taxon>
        <taxon>Glutinoglossum</taxon>
    </lineage>
</organism>
<evidence type="ECO:0000256" key="5">
    <source>
        <dbReference type="ARBA" id="ARBA00022927"/>
    </source>
</evidence>
<feature type="region of interest" description="Disordered" evidence="8">
    <location>
        <begin position="136"/>
        <end position="214"/>
    </location>
</feature>
<comment type="similarity">
    <text evidence="2">Belongs to the ATG29 family.</text>
</comment>
<evidence type="ECO:0000313" key="11">
    <source>
        <dbReference type="Proteomes" id="UP000698800"/>
    </source>
</evidence>
<dbReference type="AlphaFoldDB" id="A0A9P8KZQ5"/>
<dbReference type="OrthoDB" id="21072at2759"/>
<keyword evidence="6" id="KW-0072">Autophagy</keyword>
<dbReference type="FunFam" id="1.10.10.2570:FF:000001">
    <property type="entry name" value="Autophagy-related protein 29"/>
    <property type="match status" value="1"/>
</dbReference>